<dbReference type="RefSeq" id="WP_184090466.1">
    <property type="nucleotide sequence ID" value="NZ_AP023367.1"/>
</dbReference>
<accession>A0A6S6R1A8</accession>
<dbReference type="AlphaFoldDB" id="A0A6S6R1A8"/>
<dbReference type="InterPro" id="IPR029044">
    <property type="entry name" value="Nucleotide-diphossugar_trans"/>
</dbReference>
<name>A0A6S6R1A8_9FIRM</name>
<evidence type="ECO:0000313" key="2">
    <source>
        <dbReference type="EMBL" id="BCJ93375.1"/>
    </source>
</evidence>
<organism evidence="2 3">
    <name type="scientific">Anaerocolumna cellulosilytica</name>
    <dbReference type="NCBI Taxonomy" id="433286"/>
    <lineage>
        <taxon>Bacteria</taxon>
        <taxon>Bacillati</taxon>
        <taxon>Bacillota</taxon>
        <taxon>Clostridia</taxon>
        <taxon>Lachnospirales</taxon>
        <taxon>Lachnospiraceae</taxon>
        <taxon>Anaerocolumna</taxon>
    </lineage>
</organism>
<keyword evidence="3" id="KW-1185">Reference proteome</keyword>
<dbReference type="Gene3D" id="3.90.550.10">
    <property type="entry name" value="Spore Coat Polysaccharide Biosynthesis Protein SpsA, Chain A"/>
    <property type="match status" value="1"/>
</dbReference>
<dbReference type="GO" id="GO:0016758">
    <property type="term" value="F:hexosyltransferase activity"/>
    <property type="evidence" value="ECO:0007669"/>
    <property type="project" value="UniProtKB-ARBA"/>
</dbReference>
<dbReference type="EMBL" id="AP023367">
    <property type="protein sequence ID" value="BCJ93375.1"/>
    <property type="molecule type" value="Genomic_DNA"/>
</dbReference>
<dbReference type="Pfam" id="PF00535">
    <property type="entry name" value="Glycos_transf_2"/>
    <property type="match status" value="1"/>
</dbReference>
<dbReference type="SUPFAM" id="SSF53448">
    <property type="entry name" value="Nucleotide-diphospho-sugar transferases"/>
    <property type="match status" value="1"/>
</dbReference>
<protein>
    <submittedName>
        <fullName evidence="2">Glycosyl transferase family 2</fullName>
    </submittedName>
</protein>
<feature type="domain" description="Glycosyltransferase 2-like" evidence="1">
    <location>
        <begin position="6"/>
        <end position="121"/>
    </location>
</feature>
<dbReference type="PANTHER" id="PTHR22916:SF3">
    <property type="entry name" value="UDP-GLCNAC:BETAGAL BETA-1,3-N-ACETYLGLUCOSAMINYLTRANSFERASE-LIKE PROTEIN 1"/>
    <property type="match status" value="1"/>
</dbReference>
<dbReference type="CDD" id="cd04196">
    <property type="entry name" value="GT_2_like_d"/>
    <property type="match status" value="1"/>
</dbReference>
<reference evidence="2 3" key="1">
    <citation type="journal article" date="2016" name="Int. J. Syst. Evol. Microbiol.">
        <title>Descriptions of Anaerotaenia torta gen. nov., sp. nov. and Anaerocolumna cellulosilytica gen. nov., sp. nov. isolated from a methanogenic reactor of cattle waste.</title>
        <authorList>
            <person name="Uek A."/>
            <person name="Ohtaki Y."/>
            <person name="Kaku N."/>
            <person name="Ueki K."/>
        </authorList>
    </citation>
    <scope>NUCLEOTIDE SEQUENCE [LARGE SCALE GENOMIC DNA]</scope>
    <source>
        <strain evidence="2 3">SN021</strain>
    </source>
</reference>
<keyword evidence="2" id="KW-0808">Transferase</keyword>
<gene>
    <name evidence="2" type="ORF">acsn021_09440</name>
</gene>
<evidence type="ECO:0000313" key="3">
    <source>
        <dbReference type="Proteomes" id="UP000515561"/>
    </source>
</evidence>
<dbReference type="InterPro" id="IPR001173">
    <property type="entry name" value="Glyco_trans_2-like"/>
</dbReference>
<dbReference type="PANTHER" id="PTHR22916">
    <property type="entry name" value="GLYCOSYLTRANSFERASE"/>
    <property type="match status" value="1"/>
</dbReference>
<dbReference type="KEGG" id="acel:acsn021_09440"/>
<proteinExistence type="predicted"/>
<evidence type="ECO:0000259" key="1">
    <source>
        <dbReference type="Pfam" id="PF00535"/>
    </source>
</evidence>
<sequence length="300" mass="35008">MKKVQVLLSTYNGEAYIKEQLDSILAQDYPNISILIRDDGSKDNTSIILDEYCNRYANITFYKGSNIGCWQSFMDLVQNSDASASYFAFCDQDDVWKPGKISAAIKILEGMNQTVPLLYCSRYEAVGINLEKIKVTIHNINFRPSYGNAIIQNICTGCTAVINRIAVEISKEKTPNFMVQHDWWYYLIASCFGEVYYDENSYILYRQHGSNEVGARTTRIEQFKYRLKTYRKRRGNIYKQLLEFKRLYSLNADRKELLDLVLQTRNSFKSRVKMIMNKNIYRQRLSDDLIYKFIILIGDA</sequence>
<dbReference type="Proteomes" id="UP000515561">
    <property type="component" value="Chromosome"/>
</dbReference>